<dbReference type="RefSeq" id="XP_029220083.1">
    <property type="nucleotide sequence ID" value="XM_029364160.1"/>
</dbReference>
<dbReference type="GeneID" id="40310654"/>
<dbReference type="Pfam" id="PF04092">
    <property type="entry name" value="SAG"/>
    <property type="match status" value="2"/>
</dbReference>
<evidence type="ECO:0000256" key="1">
    <source>
        <dbReference type="SAM" id="MobiDB-lite"/>
    </source>
</evidence>
<reference evidence="3 4" key="1">
    <citation type="submission" date="2017-09" db="EMBL/GenBank/DDBJ databases">
        <title>Genome sequencing of Besnoitia besnoiti strain Bb-Ger1.</title>
        <authorList>
            <person name="Schares G."/>
            <person name="Venepally P."/>
            <person name="Lorenzi H.A."/>
        </authorList>
    </citation>
    <scope>NUCLEOTIDE SEQUENCE [LARGE SCALE GENOMIC DNA]</scope>
    <source>
        <strain evidence="3 4">Bb-Ger1</strain>
    </source>
</reference>
<feature type="compositionally biased region" description="Polar residues" evidence="1">
    <location>
        <begin position="153"/>
        <end position="162"/>
    </location>
</feature>
<dbReference type="Proteomes" id="UP000224006">
    <property type="component" value="Chromosome IV"/>
</dbReference>
<accession>A0A2A9MFW0</accession>
<keyword evidence="4" id="KW-1185">Reference proteome</keyword>
<evidence type="ECO:0000313" key="3">
    <source>
        <dbReference type="EMBL" id="PFH36074.1"/>
    </source>
</evidence>
<feature type="domain" description="SRS" evidence="2">
    <location>
        <begin position="202"/>
        <end position="332"/>
    </location>
</feature>
<sequence>MASTLGMLCPGSRPAHGALGRQIQQQFRHSSRRMGAALSCAVLFTFIYYTPFSAVAAVETVSAKCESGESETTCTCSEGANGDAADVTTLSQKQNVLKLDCQASLKCAPENLGNKVCEAKAEEFTNCNVELCNLLAGKPPVSWTPVPEKRNNQGESKSLTVPPQNFPFVDEQFAVGCKASDNGKKCTFTVTLAARPTARDGQTVTCAYGASSNQSHQKIKLNPTQNSFTLVCGEKGKVLPTRYEEGFCSSGLKGDEESCEGSYTSVLPGYEAKWWSKHDADNSYTLSIPNDKFPAEEAKLVVGCRQKPSSDPAKGATAAAVSSTVCNVDVTIEASSSASLSSRREDVFGLLAGAAVMTVFAHRV</sequence>
<dbReference type="KEGG" id="bbes:BESB_057250"/>
<dbReference type="VEuPathDB" id="ToxoDB:BESB_057250"/>
<dbReference type="PRINTS" id="PR01801">
    <property type="entry name" value="SURFCEANTIGN"/>
</dbReference>
<gene>
    <name evidence="3" type="ORF">BESB_057250</name>
</gene>
<dbReference type="Gene3D" id="2.60.40.1320">
    <property type="entry name" value="SRS domain"/>
    <property type="match status" value="2"/>
</dbReference>
<comment type="caution">
    <text evidence="3">The sequence shown here is derived from an EMBL/GenBank/DDBJ whole genome shotgun (WGS) entry which is preliminary data.</text>
</comment>
<organism evidence="3 4">
    <name type="scientific">Besnoitia besnoiti</name>
    <name type="common">Apicomplexan protozoan</name>
    <dbReference type="NCBI Taxonomy" id="94643"/>
    <lineage>
        <taxon>Eukaryota</taxon>
        <taxon>Sar</taxon>
        <taxon>Alveolata</taxon>
        <taxon>Apicomplexa</taxon>
        <taxon>Conoidasida</taxon>
        <taxon>Coccidia</taxon>
        <taxon>Eucoccidiorida</taxon>
        <taxon>Eimeriorina</taxon>
        <taxon>Sarcocystidae</taxon>
        <taxon>Besnoitia</taxon>
    </lineage>
</organism>
<evidence type="ECO:0000313" key="4">
    <source>
        <dbReference type="Proteomes" id="UP000224006"/>
    </source>
</evidence>
<feature type="region of interest" description="Disordered" evidence="1">
    <location>
        <begin position="143"/>
        <end position="162"/>
    </location>
</feature>
<dbReference type="OrthoDB" id="329695at2759"/>
<dbReference type="InterPro" id="IPR036755">
    <property type="entry name" value="SRS_dom_sf"/>
</dbReference>
<dbReference type="AlphaFoldDB" id="A0A2A9MFW0"/>
<proteinExistence type="predicted"/>
<protein>
    <submittedName>
        <fullName evidence="3">SAG-related sequence</fullName>
    </submittedName>
</protein>
<dbReference type="InterPro" id="IPR028352">
    <property type="entry name" value="Surface_antig_SAG1"/>
</dbReference>
<evidence type="ECO:0000259" key="2">
    <source>
        <dbReference type="Pfam" id="PF04092"/>
    </source>
</evidence>
<dbReference type="EMBL" id="NWUJ01000004">
    <property type="protein sequence ID" value="PFH36074.1"/>
    <property type="molecule type" value="Genomic_DNA"/>
</dbReference>
<dbReference type="GO" id="GO:0016020">
    <property type="term" value="C:membrane"/>
    <property type="evidence" value="ECO:0007669"/>
    <property type="project" value="InterPro"/>
</dbReference>
<name>A0A2A9MFW0_BESBE</name>
<dbReference type="InterPro" id="IPR007226">
    <property type="entry name" value="SRS_dom"/>
</dbReference>
<dbReference type="SUPFAM" id="SSF74877">
    <property type="entry name" value="Major surface antigen p30, SAG1"/>
    <property type="match status" value="2"/>
</dbReference>
<feature type="domain" description="SRS" evidence="2">
    <location>
        <begin position="72"/>
        <end position="191"/>
    </location>
</feature>